<dbReference type="EMBL" id="CCXS01000001">
    <property type="protein sequence ID" value="CEG21426.1"/>
    <property type="molecule type" value="Genomic_DNA"/>
</dbReference>
<proteinExistence type="predicted"/>
<protein>
    <submittedName>
        <fullName evidence="1">Uncharacterized protein</fullName>
    </submittedName>
</protein>
<evidence type="ECO:0000313" key="1">
    <source>
        <dbReference type="EMBL" id="CEG21426.1"/>
    </source>
</evidence>
<gene>
    <name evidence="1" type="ORF">BN1080_00336</name>
</gene>
<dbReference type="Proteomes" id="UP000043699">
    <property type="component" value="Unassembled WGS sequence"/>
</dbReference>
<accession>A0A098EJD9</accession>
<organism evidence="1 2">
    <name type="scientific">Planococcus massiliensis</name>
    <dbReference type="NCBI Taxonomy" id="1499687"/>
    <lineage>
        <taxon>Bacteria</taxon>
        <taxon>Bacillati</taxon>
        <taxon>Bacillota</taxon>
        <taxon>Bacilli</taxon>
        <taxon>Bacillales</taxon>
        <taxon>Caryophanaceae</taxon>
        <taxon>Planococcus</taxon>
    </lineage>
</organism>
<reference evidence="1 2" key="1">
    <citation type="submission" date="2014-09" db="EMBL/GenBank/DDBJ databases">
        <authorList>
            <person name="Urmite Genomes Urmite Genomes"/>
        </authorList>
    </citation>
    <scope>NUCLEOTIDE SEQUENCE [LARGE SCALE GENOMIC DNA]</scope>
    <source>
        <strain evidence="1 2">ES2</strain>
    </source>
</reference>
<sequence length="92" mass="11523">MFFEVFYSHQRTASSISKRFSEWWEADLVKRTKIEVDHYNRKYYYKLSKRGYWFLGQDRYLTAKQIEIRLKYQAATKVPYAHKYVLIWIEYF</sequence>
<evidence type="ECO:0000313" key="2">
    <source>
        <dbReference type="Proteomes" id="UP000043699"/>
    </source>
</evidence>
<keyword evidence="2" id="KW-1185">Reference proteome</keyword>
<dbReference type="STRING" id="1499687.BN1080_00336"/>
<name>A0A098EJD9_9BACL</name>
<dbReference type="AlphaFoldDB" id="A0A098EJD9"/>